<dbReference type="InterPro" id="IPR053160">
    <property type="entry name" value="MFS_DHA3_Transporter"/>
</dbReference>
<dbReference type="Pfam" id="PF07690">
    <property type="entry name" value="MFS_1"/>
    <property type="match status" value="1"/>
</dbReference>
<comment type="subcellular location">
    <subcellularLocation>
        <location evidence="1">Cell membrane</location>
        <topology evidence="1">Multi-pass membrane protein</topology>
    </subcellularLocation>
</comment>
<gene>
    <name evidence="7" type="ORF">HNR67_005930</name>
</gene>
<keyword evidence="8" id="KW-1185">Reference proteome</keyword>
<dbReference type="PANTHER" id="PTHR23530">
    <property type="entry name" value="TRANSPORT PROTEIN-RELATED"/>
    <property type="match status" value="1"/>
</dbReference>
<dbReference type="EMBL" id="JACHMH010000001">
    <property type="protein sequence ID" value="MBB4679812.1"/>
    <property type="molecule type" value="Genomic_DNA"/>
</dbReference>
<dbReference type="RefSeq" id="WP_185005515.1">
    <property type="nucleotide sequence ID" value="NZ_BAAAUI010000043.1"/>
</dbReference>
<feature type="transmembrane region" description="Helical" evidence="5">
    <location>
        <begin position="7"/>
        <end position="24"/>
    </location>
</feature>
<comment type="caution">
    <text evidence="7">The sequence shown here is derived from an EMBL/GenBank/DDBJ whole genome shotgun (WGS) entry which is preliminary data.</text>
</comment>
<feature type="transmembrane region" description="Helical" evidence="5">
    <location>
        <begin position="133"/>
        <end position="152"/>
    </location>
</feature>
<evidence type="ECO:0000313" key="8">
    <source>
        <dbReference type="Proteomes" id="UP000533598"/>
    </source>
</evidence>
<dbReference type="GO" id="GO:0022857">
    <property type="term" value="F:transmembrane transporter activity"/>
    <property type="evidence" value="ECO:0007669"/>
    <property type="project" value="InterPro"/>
</dbReference>
<keyword evidence="4 5" id="KW-0472">Membrane</keyword>
<dbReference type="InterPro" id="IPR036259">
    <property type="entry name" value="MFS_trans_sf"/>
</dbReference>
<evidence type="ECO:0000256" key="5">
    <source>
        <dbReference type="SAM" id="Phobius"/>
    </source>
</evidence>
<dbReference type="AlphaFoldDB" id="A0A7W7CEN9"/>
<organism evidence="7 8">
    <name type="scientific">Crossiella cryophila</name>
    <dbReference type="NCBI Taxonomy" id="43355"/>
    <lineage>
        <taxon>Bacteria</taxon>
        <taxon>Bacillati</taxon>
        <taxon>Actinomycetota</taxon>
        <taxon>Actinomycetes</taxon>
        <taxon>Pseudonocardiales</taxon>
        <taxon>Pseudonocardiaceae</taxon>
        <taxon>Crossiella</taxon>
    </lineage>
</organism>
<feature type="transmembrane region" description="Helical" evidence="5">
    <location>
        <begin position="36"/>
        <end position="57"/>
    </location>
</feature>
<dbReference type="GO" id="GO:0005886">
    <property type="term" value="C:plasma membrane"/>
    <property type="evidence" value="ECO:0007669"/>
    <property type="project" value="UniProtKB-SubCell"/>
</dbReference>
<dbReference type="Proteomes" id="UP000533598">
    <property type="component" value="Unassembled WGS sequence"/>
</dbReference>
<feature type="transmembrane region" description="Helical" evidence="5">
    <location>
        <begin position="243"/>
        <end position="262"/>
    </location>
</feature>
<proteinExistence type="predicted"/>
<dbReference type="InterPro" id="IPR011701">
    <property type="entry name" value="MFS"/>
</dbReference>
<feature type="domain" description="Major facilitator superfamily (MFS) profile" evidence="6">
    <location>
        <begin position="1"/>
        <end position="390"/>
    </location>
</feature>
<feature type="transmembrane region" description="Helical" evidence="5">
    <location>
        <begin position="209"/>
        <end position="228"/>
    </location>
</feature>
<evidence type="ECO:0000256" key="4">
    <source>
        <dbReference type="ARBA" id="ARBA00023136"/>
    </source>
</evidence>
<evidence type="ECO:0000313" key="7">
    <source>
        <dbReference type="EMBL" id="MBB4679812.1"/>
    </source>
</evidence>
<feature type="transmembrane region" description="Helical" evidence="5">
    <location>
        <begin position="274"/>
        <end position="292"/>
    </location>
</feature>
<reference evidence="7 8" key="1">
    <citation type="submission" date="2020-08" db="EMBL/GenBank/DDBJ databases">
        <title>Sequencing the genomes of 1000 actinobacteria strains.</title>
        <authorList>
            <person name="Klenk H.-P."/>
        </authorList>
    </citation>
    <scope>NUCLEOTIDE SEQUENCE [LARGE SCALE GENOMIC DNA]</scope>
    <source>
        <strain evidence="7 8">DSM 44230</strain>
    </source>
</reference>
<evidence type="ECO:0000256" key="3">
    <source>
        <dbReference type="ARBA" id="ARBA00022989"/>
    </source>
</evidence>
<evidence type="ECO:0000259" key="6">
    <source>
        <dbReference type="PROSITE" id="PS50850"/>
    </source>
</evidence>
<name>A0A7W7CEN9_9PSEU</name>
<feature type="transmembrane region" description="Helical" evidence="5">
    <location>
        <begin position="158"/>
        <end position="177"/>
    </location>
</feature>
<dbReference type="SUPFAM" id="SSF103473">
    <property type="entry name" value="MFS general substrate transporter"/>
    <property type="match status" value="1"/>
</dbReference>
<dbReference type="Gene3D" id="1.20.1250.20">
    <property type="entry name" value="MFS general substrate transporter like domains"/>
    <property type="match status" value="1"/>
</dbReference>
<dbReference type="PANTHER" id="PTHR23530:SF1">
    <property type="entry name" value="PERMEASE, MAJOR FACILITATOR SUPERFAMILY-RELATED"/>
    <property type="match status" value="1"/>
</dbReference>
<accession>A0A7W7CEN9</accession>
<sequence>MTRLYNGYQLFSGLLWWLPVFYLYQRNAGLTDEQIFTIQSIYYVFFCLLEIPTGALADRFDYRRFLLAGAGTLLVANLLPVFWPVFWGFLVHFLLVALANSLVSGAGSAYLYEYHVRSGVPERYRKAEGNARAASLIGRVACLPLAGFLMQWHTPLPYLLTAAGAAVAVLLAARLPALPGGQRRPDKADREPLSQALTGAVRLVTRSKLLMLLIVQGVAVFTLVRVLQTNLFQPILAAKDLPVAAFGSVLAANALFEVAGAARSALVRRWLSDTRAILVLTAVLALLLALLVPAGLAATIALMCVFSLVSGVAYPIQRQLVNDAVTDPSRRATVLSVESIVDRLVCSLVVLALGAYLSAGALNLFLLHLAIGTVVLMTVLAAFLRRAHRRRAPEAVIEGSTR</sequence>
<dbReference type="CDD" id="cd06174">
    <property type="entry name" value="MFS"/>
    <property type="match status" value="1"/>
</dbReference>
<keyword evidence="3 5" id="KW-1133">Transmembrane helix</keyword>
<evidence type="ECO:0000256" key="2">
    <source>
        <dbReference type="ARBA" id="ARBA00022692"/>
    </source>
</evidence>
<dbReference type="PROSITE" id="PS50850">
    <property type="entry name" value="MFS"/>
    <property type="match status" value="1"/>
</dbReference>
<evidence type="ECO:0000256" key="1">
    <source>
        <dbReference type="ARBA" id="ARBA00004651"/>
    </source>
</evidence>
<feature type="transmembrane region" description="Helical" evidence="5">
    <location>
        <begin position="89"/>
        <end position="112"/>
    </location>
</feature>
<protein>
    <submittedName>
        <fullName evidence="7">MFS family permease</fullName>
    </submittedName>
</protein>
<keyword evidence="2 5" id="KW-0812">Transmembrane</keyword>
<feature type="transmembrane region" description="Helical" evidence="5">
    <location>
        <begin position="365"/>
        <end position="384"/>
    </location>
</feature>
<feature type="transmembrane region" description="Helical" evidence="5">
    <location>
        <begin position="64"/>
        <end position="83"/>
    </location>
</feature>
<dbReference type="InterPro" id="IPR020846">
    <property type="entry name" value="MFS_dom"/>
</dbReference>